<comment type="caution">
    <text evidence="11">The sequence shown here is derived from an EMBL/GenBank/DDBJ whole genome shotgun (WGS) entry which is preliminary data.</text>
</comment>
<keyword evidence="11" id="KW-0808">Transferase</keyword>
<organism evidence="11 12">
    <name type="scientific">Lyophyllum shimeji</name>
    <name type="common">Hon-shimeji</name>
    <name type="synonym">Tricholoma shimeji</name>
    <dbReference type="NCBI Taxonomy" id="47721"/>
    <lineage>
        <taxon>Eukaryota</taxon>
        <taxon>Fungi</taxon>
        <taxon>Dikarya</taxon>
        <taxon>Basidiomycota</taxon>
        <taxon>Agaricomycotina</taxon>
        <taxon>Agaricomycetes</taxon>
        <taxon>Agaricomycetidae</taxon>
        <taxon>Agaricales</taxon>
        <taxon>Tricholomatineae</taxon>
        <taxon>Lyophyllaceae</taxon>
        <taxon>Lyophyllum</taxon>
    </lineage>
</organism>
<evidence type="ECO:0000256" key="6">
    <source>
        <dbReference type="ARBA" id="ARBA00022642"/>
    </source>
</evidence>
<dbReference type="InterPro" id="IPR006406">
    <property type="entry name" value="Nic_PRibTrfase"/>
</dbReference>
<dbReference type="InterPro" id="IPR036068">
    <property type="entry name" value="Nicotinate_pribotase-like_C"/>
</dbReference>
<dbReference type="GO" id="GO:0016757">
    <property type="term" value="F:glycosyltransferase activity"/>
    <property type="evidence" value="ECO:0007669"/>
    <property type="project" value="UniProtKB-KW"/>
</dbReference>
<sequence length="417" mass="47528">MSASSAPAPFSILDTDLYKFTMQQAVREHFPDVQAVYRFTNRDKRFQFSRQAIELFRTAVSQFTDIALTKEEHDWLRTACPYFTPSYLSYLSAYRFKPEQVHVTFIPVSADGLMGNVEVEARGPWVETIMWEVPLMSALSEIYFHSVNTDWTYDGQEEAAYDKCRRLIEGGCAFSDFGSRRRRSYIAHDLVIKGLVRASREVHGPGRLTGTSNAHFAHKYNLNPIGTIAHEWFMGVAALRGYEKTHLLALDLWEQVYHDQVLIALTDTFTTEAFFKDFVLDANRARKWTGLRHDSGDPFEFAPRVKEVYESLGIDPRQKLIVYSDSLNVDKCLRLQNQANELGLEKVAYGIGTHLTNDFRTASSGGKEKSKALNMVIKLTSVNNRPCIKISDDETKNIGDLATIEYVKRLYGLPVTK</sequence>
<reference evidence="11" key="1">
    <citation type="submission" date="2022-07" db="EMBL/GenBank/DDBJ databases">
        <title>The genome of Lyophyllum shimeji provides insight into the initial evolution of ectomycorrhizal fungal genome.</title>
        <authorList>
            <person name="Kobayashi Y."/>
            <person name="Shibata T."/>
            <person name="Hirakawa H."/>
            <person name="Shigenobu S."/>
            <person name="Nishiyama T."/>
            <person name="Yamada A."/>
            <person name="Hasebe M."/>
            <person name="Kawaguchi M."/>
        </authorList>
    </citation>
    <scope>NUCLEOTIDE SEQUENCE</scope>
    <source>
        <strain evidence="11">AT787</strain>
    </source>
</reference>
<comment type="PTM">
    <text evidence="8">Transiently phosphorylated on a His residue during the reaction cycle. Phosphorylation strongly increases the affinity for substrates and increases the rate of nicotinate D-ribonucleotide production. Dephosphorylation regenerates the low-affinity form of the enzyme, leading to product release.</text>
</comment>
<dbReference type="SUPFAM" id="SSF51690">
    <property type="entry name" value="Nicotinate/Quinolinate PRTase C-terminal domain-like"/>
    <property type="match status" value="1"/>
</dbReference>
<keyword evidence="5 8" id="KW-0436">Ligase</keyword>
<keyword evidence="11" id="KW-0328">Glycosyltransferase</keyword>
<evidence type="ECO:0000259" key="9">
    <source>
        <dbReference type="Pfam" id="PF04095"/>
    </source>
</evidence>
<dbReference type="InterPro" id="IPR040727">
    <property type="entry name" value="NAPRTase_N"/>
</dbReference>
<evidence type="ECO:0000313" key="11">
    <source>
        <dbReference type="EMBL" id="GLB40615.1"/>
    </source>
</evidence>
<dbReference type="Gene3D" id="3.20.140.10">
    <property type="entry name" value="nicotinate phosphoribosyltransferase"/>
    <property type="match status" value="1"/>
</dbReference>
<feature type="domain" description="Nicotinate phosphoribosyltransferase N-terminal" evidence="10">
    <location>
        <begin position="13"/>
        <end position="140"/>
    </location>
</feature>
<evidence type="ECO:0000256" key="1">
    <source>
        <dbReference type="ARBA" id="ARBA00004952"/>
    </source>
</evidence>
<dbReference type="OrthoDB" id="193380at2759"/>
<feature type="domain" description="Nicotinate/nicotinamide phosphoribosyltransferase" evidence="9">
    <location>
        <begin position="172"/>
        <end position="414"/>
    </location>
</feature>
<name>A0A9P3UQW0_LYOSH</name>
<dbReference type="Proteomes" id="UP001063166">
    <property type="component" value="Unassembled WGS sequence"/>
</dbReference>
<dbReference type="InterPro" id="IPR007229">
    <property type="entry name" value="Nic_PRibTrfase-Fam"/>
</dbReference>
<comment type="pathway">
    <text evidence="1 8">Cofactor biosynthesis; NAD(+) biosynthesis; nicotinate D-ribonucleotide from nicotinate: step 1/1.</text>
</comment>
<evidence type="ECO:0000313" key="12">
    <source>
        <dbReference type="Proteomes" id="UP001063166"/>
    </source>
</evidence>
<dbReference type="PANTHER" id="PTHR11098">
    <property type="entry name" value="NICOTINATE PHOSPHORIBOSYLTRANSFERASE"/>
    <property type="match status" value="1"/>
</dbReference>
<keyword evidence="6 8" id="KW-0662">Pyridine nucleotide biosynthesis</keyword>
<accession>A0A9P3UQW0</accession>
<keyword evidence="4" id="KW-0597">Phosphoprotein</keyword>
<evidence type="ECO:0000256" key="5">
    <source>
        <dbReference type="ARBA" id="ARBA00022598"/>
    </source>
</evidence>
<dbReference type="NCBIfam" id="NF003704">
    <property type="entry name" value="PRK05321.1"/>
    <property type="match status" value="1"/>
</dbReference>
<dbReference type="EMBL" id="BRPK01000008">
    <property type="protein sequence ID" value="GLB40615.1"/>
    <property type="molecule type" value="Genomic_DNA"/>
</dbReference>
<comment type="catalytic activity">
    <reaction evidence="7 8">
        <text>5-phospho-alpha-D-ribose 1-diphosphate + nicotinate + ATP + H2O = nicotinate beta-D-ribonucleotide + ADP + phosphate + diphosphate</text>
        <dbReference type="Rhea" id="RHEA:36163"/>
        <dbReference type="ChEBI" id="CHEBI:15377"/>
        <dbReference type="ChEBI" id="CHEBI:30616"/>
        <dbReference type="ChEBI" id="CHEBI:32544"/>
        <dbReference type="ChEBI" id="CHEBI:33019"/>
        <dbReference type="ChEBI" id="CHEBI:43474"/>
        <dbReference type="ChEBI" id="CHEBI:57502"/>
        <dbReference type="ChEBI" id="CHEBI:58017"/>
        <dbReference type="ChEBI" id="CHEBI:456216"/>
        <dbReference type="EC" id="6.3.4.21"/>
    </reaction>
</comment>
<evidence type="ECO:0000259" key="10">
    <source>
        <dbReference type="Pfam" id="PF17767"/>
    </source>
</evidence>
<evidence type="ECO:0000256" key="7">
    <source>
        <dbReference type="ARBA" id="ARBA00048668"/>
    </source>
</evidence>
<dbReference type="Pfam" id="PF17767">
    <property type="entry name" value="NAPRTase_N"/>
    <property type="match status" value="1"/>
</dbReference>
<dbReference type="HAMAP" id="MF_00570">
    <property type="entry name" value="NAPRTase"/>
    <property type="match status" value="1"/>
</dbReference>
<dbReference type="InterPro" id="IPR041525">
    <property type="entry name" value="N/Namide_PRibTrfase"/>
</dbReference>
<dbReference type="SUPFAM" id="SSF54675">
    <property type="entry name" value="Nicotinate/Quinolinate PRTase N-terminal domain-like"/>
    <property type="match status" value="1"/>
</dbReference>
<dbReference type="GO" id="GO:0004516">
    <property type="term" value="F:nicotinate phosphoribosyltransferase activity"/>
    <property type="evidence" value="ECO:0007669"/>
    <property type="project" value="UniProtKB-UniRule"/>
</dbReference>
<comment type="similarity">
    <text evidence="2 8">Belongs to the NAPRTase family.</text>
</comment>
<dbReference type="PANTHER" id="PTHR11098:SF1">
    <property type="entry name" value="NICOTINATE PHOSPHORIBOSYLTRANSFERASE"/>
    <property type="match status" value="1"/>
</dbReference>
<keyword evidence="12" id="KW-1185">Reference proteome</keyword>
<evidence type="ECO:0000256" key="4">
    <source>
        <dbReference type="ARBA" id="ARBA00022553"/>
    </source>
</evidence>
<dbReference type="AlphaFoldDB" id="A0A9P3UQW0"/>
<dbReference type="PIRSF" id="PIRSF000484">
    <property type="entry name" value="NAPRT"/>
    <property type="match status" value="1"/>
</dbReference>
<dbReference type="Pfam" id="PF04095">
    <property type="entry name" value="NAPRTase"/>
    <property type="match status" value="1"/>
</dbReference>
<dbReference type="GO" id="GO:0005829">
    <property type="term" value="C:cytosol"/>
    <property type="evidence" value="ECO:0007669"/>
    <property type="project" value="TreeGrafter"/>
</dbReference>
<evidence type="ECO:0000256" key="2">
    <source>
        <dbReference type="ARBA" id="ARBA00010897"/>
    </source>
</evidence>
<evidence type="ECO:0000256" key="8">
    <source>
        <dbReference type="RuleBase" id="RU003838"/>
    </source>
</evidence>
<gene>
    <name evidence="11" type="primary">NPT1</name>
    <name evidence="11" type="ORF">LshimejAT787_0804860</name>
</gene>
<dbReference type="NCBIfam" id="TIGR01514">
    <property type="entry name" value="NAPRTase"/>
    <property type="match status" value="1"/>
</dbReference>
<protein>
    <recommendedName>
        <fullName evidence="3 8">Nicotinate phosphoribosyltransferase</fullName>
        <ecNumber evidence="3 8">6.3.4.21</ecNumber>
    </recommendedName>
</protein>
<comment type="function">
    <text evidence="8">Catalyzes the synthesis of beta-nicotinate D-ribonucleotide from nicotinate and 5-phospho-D-ribose 1-phosphate at the expense of ATP.</text>
</comment>
<proteinExistence type="inferred from homology"/>
<dbReference type="EC" id="6.3.4.21" evidence="3 8"/>
<dbReference type="GO" id="GO:0034355">
    <property type="term" value="P:NAD+ biosynthetic process via the salvage pathway"/>
    <property type="evidence" value="ECO:0007669"/>
    <property type="project" value="TreeGrafter"/>
</dbReference>
<evidence type="ECO:0000256" key="3">
    <source>
        <dbReference type="ARBA" id="ARBA00013236"/>
    </source>
</evidence>